<sequence length="167" mass="19089">MLRTASMLTRFEYRLAERLLEAPWLTRSSRKQRLTMHLFRRCARAGHVDALSRYGTMLFHRGASPQDKAAGARFVIRAAEAGDPHAQFQAGCIYERGCAQFVRREDRAVTWYARAAEAGHEEAVRRLAQAYRHGELGLPRDTDRAGDWEQRLHAHAFQLEGMVAVTH</sequence>
<dbReference type="PANTHER" id="PTHR11102:SF160">
    <property type="entry name" value="ERAD-ASSOCIATED E3 UBIQUITIN-PROTEIN LIGASE COMPONENT HRD3"/>
    <property type="match status" value="1"/>
</dbReference>
<dbReference type="KEGG" id="kuy:FY550_13570"/>
<dbReference type="Proteomes" id="UP000322553">
    <property type="component" value="Chromosome"/>
</dbReference>
<evidence type="ECO:0000313" key="2">
    <source>
        <dbReference type="Proteomes" id="UP000322553"/>
    </source>
</evidence>
<dbReference type="OrthoDB" id="7024154at2"/>
<proteinExistence type="predicted"/>
<evidence type="ECO:0000313" key="1">
    <source>
        <dbReference type="EMBL" id="QEL12065.1"/>
    </source>
</evidence>
<dbReference type="InterPro" id="IPR050767">
    <property type="entry name" value="Sel1_AlgK"/>
</dbReference>
<reference evidence="1 2" key="1">
    <citation type="submission" date="2019-08" db="EMBL/GenBank/DDBJ databases">
        <title>Complete genome sequence of Kushneria sp. YCWA18, a halophilic phosphate-solubilizing bacterium isolated from Daqiao saltern in China.</title>
        <authorList>
            <person name="Du G.-X."/>
            <person name="Qu L.-Y."/>
        </authorList>
    </citation>
    <scope>NUCLEOTIDE SEQUENCE [LARGE SCALE GENOMIC DNA]</scope>
    <source>
        <strain evidence="1 2">YCWA18</strain>
    </source>
</reference>
<protein>
    <submittedName>
        <fullName evidence="1">Sel1 repeat family protein</fullName>
    </submittedName>
</protein>
<dbReference type="STRING" id="657387.BH688_08100"/>
<organism evidence="1 2">
    <name type="scientific">Kushneria phosphatilytica</name>
    <dbReference type="NCBI Taxonomy" id="657387"/>
    <lineage>
        <taxon>Bacteria</taxon>
        <taxon>Pseudomonadati</taxon>
        <taxon>Pseudomonadota</taxon>
        <taxon>Gammaproteobacteria</taxon>
        <taxon>Oceanospirillales</taxon>
        <taxon>Halomonadaceae</taxon>
        <taxon>Kushneria</taxon>
    </lineage>
</organism>
<dbReference type="InterPro" id="IPR006597">
    <property type="entry name" value="Sel1-like"/>
</dbReference>
<dbReference type="SMART" id="SM00671">
    <property type="entry name" value="SEL1"/>
    <property type="match status" value="3"/>
</dbReference>
<dbReference type="Pfam" id="PF08238">
    <property type="entry name" value="Sel1"/>
    <property type="match status" value="3"/>
</dbReference>
<gene>
    <name evidence="1" type="ORF">FY550_13570</name>
</gene>
<dbReference type="Gene3D" id="1.25.40.10">
    <property type="entry name" value="Tetratricopeptide repeat domain"/>
    <property type="match status" value="1"/>
</dbReference>
<dbReference type="AlphaFoldDB" id="A0A1S1NVT7"/>
<keyword evidence="2" id="KW-1185">Reference proteome</keyword>
<dbReference type="EMBL" id="CP043420">
    <property type="protein sequence ID" value="QEL12065.1"/>
    <property type="molecule type" value="Genomic_DNA"/>
</dbReference>
<name>A0A1S1NVT7_9GAMM</name>
<dbReference type="SUPFAM" id="SSF81901">
    <property type="entry name" value="HCP-like"/>
    <property type="match status" value="1"/>
</dbReference>
<accession>A0A1S1NVT7</accession>
<dbReference type="RefSeq" id="WP_070978239.1">
    <property type="nucleotide sequence ID" value="NZ_CP043420.1"/>
</dbReference>
<dbReference type="InterPro" id="IPR011990">
    <property type="entry name" value="TPR-like_helical_dom_sf"/>
</dbReference>
<dbReference type="PANTHER" id="PTHR11102">
    <property type="entry name" value="SEL-1-LIKE PROTEIN"/>
    <property type="match status" value="1"/>
</dbReference>